<comment type="similarity">
    <text evidence="4">In the C-terminal section; belongs to the transpeptidase family.</text>
</comment>
<evidence type="ECO:0000256" key="2">
    <source>
        <dbReference type="ARBA" id="ARBA00004249"/>
    </source>
</evidence>
<evidence type="ECO:0000256" key="10">
    <source>
        <dbReference type="ARBA" id="ARBA00022645"/>
    </source>
</evidence>
<evidence type="ECO:0000256" key="25">
    <source>
        <dbReference type="ARBA" id="ARBA00044770"/>
    </source>
</evidence>
<keyword evidence="17" id="KW-0735">Signal-anchor</keyword>
<dbReference type="GO" id="GO:0006508">
    <property type="term" value="P:proteolysis"/>
    <property type="evidence" value="ECO:0007669"/>
    <property type="project" value="UniProtKB-KW"/>
</dbReference>
<keyword evidence="18" id="KW-0573">Peptidoglycan synthesis</keyword>
<dbReference type="AlphaFoldDB" id="A0A9Q6LNI3"/>
<dbReference type="Pfam" id="PF17092">
    <property type="entry name" value="PCB_OB"/>
    <property type="match status" value="1"/>
</dbReference>
<evidence type="ECO:0000256" key="14">
    <source>
        <dbReference type="ARBA" id="ARBA00022692"/>
    </source>
</evidence>
<evidence type="ECO:0000256" key="24">
    <source>
        <dbReference type="ARBA" id="ARBA00034000"/>
    </source>
</evidence>
<keyword evidence="13" id="KW-0808">Transferase</keyword>
<evidence type="ECO:0000259" key="30">
    <source>
        <dbReference type="Pfam" id="PF00912"/>
    </source>
</evidence>
<name>A0A9Q6LNI3_PISSA</name>
<dbReference type="Pfam" id="PF00912">
    <property type="entry name" value="Transgly"/>
    <property type="match status" value="1"/>
</dbReference>
<comment type="pathway">
    <text evidence="3">Cell wall biogenesis; peptidoglycan biosynthesis.</text>
</comment>
<dbReference type="InterPro" id="IPR036950">
    <property type="entry name" value="PBP_transglycosylase"/>
</dbReference>
<dbReference type="RefSeq" id="WP_036778680.1">
    <property type="nucleotide sequence ID" value="NZ_CP038893.1"/>
</dbReference>
<keyword evidence="23" id="KW-0961">Cell wall biogenesis/degradation</keyword>
<feature type="domain" description="Glycosyl transferase family 51" evidence="30">
    <location>
        <begin position="55"/>
        <end position="229"/>
    </location>
</feature>
<dbReference type="GO" id="GO:0008955">
    <property type="term" value="F:peptidoglycan glycosyltransferase activity"/>
    <property type="evidence" value="ECO:0007669"/>
    <property type="project" value="UniProtKB-EC"/>
</dbReference>
<comment type="function">
    <text evidence="1">Cell wall formation. Synthesis of cross-linked peptidoglycan from the lipid intermediates. The enzyme has a penicillin-insensitive transglycosylase N-terminal domain (formation of linear glycan strands) and a penicillin-sensitive transpeptidase C-terminal domain (cross-linking of the peptide subunits).</text>
</comment>
<dbReference type="InterPro" id="IPR031376">
    <property type="entry name" value="PCB_OB"/>
</dbReference>
<evidence type="ECO:0000256" key="1">
    <source>
        <dbReference type="ARBA" id="ARBA00002624"/>
    </source>
</evidence>
<dbReference type="GO" id="GO:0030288">
    <property type="term" value="C:outer membrane-bounded periplasmic space"/>
    <property type="evidence" value="ECO:0007669"/>
    <property type="project" value="TreeGrafter"/>
</dbReference>
<evidence type="ECO:0000256" key="8">
    <source>
        <dbReference type="ARBA" id="ARBA00022475"/>
    </source>
</evidence>
<evidence type="ECO:0000256" key="11">
    <source>
        <dbReference type="ARBA" id="ARBA00022670"/>
    </source>
</evidence>
<evidence type="ECO:0000256" key="16">
    <source>
        <dbReference type="ARBA" id="ARBA00022960"/>
    </source>
</evidence>
<keyword evidence="14 28" id="KW-0812">Transmembrane</keyword>
<dbReference type="InterPro" id="IPR012338">
    <property type="entry name" value="Beta-lactam/transpept-like"/>
</dbReference>
<comment type="similarity">
    <text evidence="5">In the N-terminal section; belongs to the glycosyltransferase 51 family.</text>
</comment>
<keyword evidence="8" id="KW-1003">Cell membrane</keyword>
<protein>
    <recommendedName>
        <fullName evidence="7">Penicillin-binding protein 1A</fullName>
        <ecNumber evidence="25">2.4.99.28</ecNumber>
        <ecNumber evidence="6">3.4.16.4</ecNumber>
    </recommendedName>
</protein>
<proteinExistence type="inferred from homology"/>
<dbReference type="PANTHER" id="PTHR32282">
    <property type="entry name" value="BINDING PROTEIN TRANSPEPTIDASE, PUTATIVE-RELATED"/>
    <property type="match status" value="1"/>
</dbReference>
<keyword evidence="33" id="KW-1185">Reference proteome</keyword>
<dbReference type="Gene3D" id="1.10.3810.10">
    <property type="entry name" value="Biosynthetic peptidoglycan transglycosylase-like"/>
    <property type="match status" value="1"/>
</dbReference>
<feature type="domain" description="Penicillin-binding protein OB-like" evidence="31">
    <location>
        <begin position="316"/>
        <end position="422"/>
    </location>
</feature>
<dbReference type="GO" id="GO:0008360">
    <property type="term" value="P:regulation of cell shape"/>
    <property type="evidence" value="ECO:0007669"/>
    <property type="project" value="UniProtKB-KW"/>
</dbReference>
<evidence type="ECO:0000256" key="12">
    <source>
        <dbReference type="ARBA" id="ARBA00022676"/>
    </source>
</evidence>
<dbReference type="GO" id="GO:0009252">
    <property type="term" value="P:peptidoglycan biosynthetic process"/>
    <property type="evidence" value="ECO:0007669"/>
    <property type="project" value="UniProtKB-KW"/>
</dbReference>
<evidence type="ECO:0000256" key="7">
    <source>
        <dbReference type="ARBA" id="ARBA00018638"/>
    </source>
</evidence>
<dbReference type="GO" id="GO:0071555">
    <property type="term" value="P:cell wall organization"/>
    <property type="evidence" value="ECO:0007669"/>
    <property type="project" value="UniProtKB-KW"/>
</dbReference>
<dbReference type="InterPro" id="IPR001264">
    <property type="entry name" value="Glyco_trans_51"/>
</dbReference>
<dbReference type="GO" id="GO:0009002">
    <property type="term" value="F:serine-type D-Ala-D-Ala carboxypeptidase activity"/>
    <property type="evidence" value="ECO:0007669"/>
    <property type="project" value="UniProtKB-EC"/>
</dbReference>
<feature type="transmembrane region" description="Helical" evidence="28">
    <location>
        <begin position="7"/>
        <end position="30"/>
    </location>
</feature>
<evidence type="ECO:0000256" key="22">
    <source>
        <dbReference type="ARBA" id="ARBA00023268"/>
    </source>
</evidence>
<evidence type="ECO:0000259" key="29">
    <source>
        <dbReference type="Pfam" id="PF00905"/>
    </source>
</evidence>
<organism evidence="32 33">
    <name type="scientific">Piscirickettsia salmonis</name>
    <dbReference type="NCBI Taxonomy" id="1238"/>
    <lineage>
        <taxon>Bacteria</taxon>
        <taxon>Pseudomonadati</taxon>
        <taxon>Pseudomonadota</taxon>
        <taxon>Gammaproteobacteria</taxon>
        <taxon>Thiotrichales</taxon>
        <taxon>Piscirickettsiaceae</taxon>
        <taxon>Piscirickettsia</taxon>
    </lineage>
</organism>
<evidence type="ECO:0000256" key="4">
    <source>
        <dbReference type="ARBA" id="ARBA00007090"/>
    </source>
</evidence>
<evidence type="ECO:0000256" key="17">
    <source>
        <dbReference type="ARBA" id="ARBA00022968"/>
    </source>
</evidence>
<dbReference type="GO" id="GO:0008658">
    <property type="term" value="F:penicillin binding"/>
    <property type="evidence" value="ECO:0007669"/>
    <property type="project" value="InterPro"/>
</dbReference>
<evidence type="ECO:0000256" key="6">
    <source>
        <dbReference type="ARBA" id="ARBA00012448"/>
    </source>
</evidence>
<dbReference type="GO" id="GO:0046677">
    <property type="term" value="P:response to antibiotic"/>
    <property type="evidence" value="ECO:0007669"/>
    <property type="project" value="UniProtKB-KW"/>
</dbReference>
<evidence type="ECO:0000256" key="5">
    <source>
        <dbReference type="ARBA" id="ARBA00007739"/>
    </source>
</evidence>
<dbReference type="EC" id="2.4.99.28" evidence="25"/>
<dbReference type="InterPro" id="IPR050396">
    <property type="entry name" value="Glycosyltr_51/Transpeptidase"/>
</dbReference>
<keyword evidence="16" id="KW-0133">Cell shape</keyword>
<evidence type="ECO:0000256" key="27">
    <source>
        <dbReference type="ARBA" id="ARBA00060592"/>
    </source>
</evidence>
<reference evidence="32 33" key="1">
    <citation type="submission" date="2019-04" db="EMBL/GenBank/DDBJ databases">
        <title>Complete genome sequencing of Piscirickettsia salmonis strain Psal-009.</title>
        <authorList>
            <person name="Schober I."/>
            <person name="Bunk B."/>
            <person name="Sproer C."/>
            <person name="Carril G.P."/>
            <person name="Riedel T."/>
            <person name="Flores-Herrera P.A."/>
            <person name="Nourdin-Galindo G."/>
            <person name="Marshall S.H."/>
            <person name="Overmann J."/>
        </authorList>
    </citation>
    <scope>NUCLEOTIDE SEQUENCE [LARGE SCALE GENOMIC DNA]</scope>
    <source>
        <strain evidence="32 33">Psal-009</strain>
    </source>
</reference>
<dbReference type="SUPFAM" id="SSF53955">
    <property type="entry name" value="Lysozyme-like"/>
    <property type="match status" value="1"/>
</dbReference>
<keyword evidence="22" id="KW-0511">Multifunctional enzyme</keyword>
<dbReference type="GO" id="GO:0005886">
    <property type="term" value="C:plasma membrane"/>
    <property type="evidence" value="ECO:0007669"/>
    <property type="project" value="UniProtKB-SubCell"/>
</dbReference>
<comment type="catalytic activity">
    <reaction evidence="26">
        <text>[GlcNAc-(1-&gt;4)-Mur2Ac(oyl-L-Ala-gamma-D-Glu-L-Lys-D-Ala-D-Ala)](n)-di-trans,octa-cis-undecaprenyl diphosphate + beta-D-GlcNAc-(1-&gt;4)-Mur2Ac(oyl-L-Ala-gamma-D-Glu-L-Lys-D-Ala-D-Ala)-di-trans,octa-cis-undecaprenyl diphosphate = [GlcNAc-(1-&gt;4)-Mur2Ac(oyl-L-Ala-gamma-D-Glu-L-Lys-D-Ala-D-Ala)](n+1)-di-trans,octa-cis-undecaprenyl diphosphate + di-trans,octa-cis-undecaprenyl diphosphate + H(+)</text>
        <dbReference type="Rhea" id="RHEA:23708"/>
        <dbReference type="Rhea" id="RHEA-COMP:9602"/>
        <dbReference type="Rhea" id="RHEA-COMP:9603"/>
        <dbReference type="ChEBI" id="CHEBI:15378"/>
        <dbReference type="ChEBI" id="CHEBI:58405"/>
        <dbReference type="ChEBI" id="CHEBI:60033"/>
        <dbReference type="ChEBI" id="CHEBI:78435"/>
        <dbReference type="EC" id="2.4.99.28"/>
    </reaction>
</comment>
<evidence type="ECO:0000256" key="13">
    <source>
        <dbReference type="ARBA" id="ARBA00022679"/>
    </source>
</evidence>
<evidence type="ECO:0000256" key="26">
    <source>
        <dbReference type="ARBA" id="ARBA00049902"/>
    </source>
</evidence>
<evidence type="ECO:0000259" key="31">
    <source>
        <dbReference type="Pfam" id="PF17092"/>
    </source>
</evidence>
<dbReference type="EMBL" id="CP038908">
    <property type="protein sequence ID" value="QGO07428.1"/>
    <property type="molecule type" value="Genomic_DNA"/>
</dbReference>
<dbReference type="Gene3D" id="3.40.710.10">
    <property type="entry name" value="DD-peptidase/beta-lactamase superfamily"/>
    <property type="match status" value="2"/>
</dbReference>
<keyword evidence="12" id="KW-0328">Glycosyltransferase</keyword>
<sequence>MKALRVFTWFAISLLLIVMLVTASLLYYIVNNLPDVSTLRSVQLQEPLRIYSADDKLIAEIGNKRRIPVSLAEIPQDLIHAILATEDHRFYQHSGVDIKGLARAVIGLITTGEKRQGGSTITMQVARNFFLSRKKTYLRKFNEILLAFKIEHELTKNEILSLYLNKIYLGQRAYGVGAAAKIYYGETVSQLDLAEIAMIAGLPQAPSAINPIYNPNAAKKRRSHVLTRMLRYGYINHAQYQKAMAAPIKTKFHRTKTAVYAPHVAEMVRRYITELFPKIAYTGGFKVYTTIDSSLQTAINHALENGLTAYDRRHGYRGPISWINLQQRSPTDLLKQFNHFPSIKNKPTAIVTTMTDNSAEALLKDGQKITIPWQGLAWARRYINEKRRGPAPKQTVDILKAGDVILVQYQKDHWQLTQKPAIEGAAVSLNSNNGAVLALIGGLPFTQSNFNRAIQAERQPGSSFKPFVYSAALEKGYTAASIINDSPIVLPGNETYELWRPQNDNRRFRGATRLRTGLTHSMNLISIRLLQDIGIDYTHQYVQRFGFAAQSLPQNLSLALGTNTLTPLQLAAAYSSFANSGYRVIPFYIDRIVNSNHNILFQAAPPTVPRYQQGDQPQAPRIISAQNAYIMTSIMQDVARLGTAKRTQELKRQDIAGKTGTTSEQQDGWFAGFTPDVVTTVWVGFDSPQPTGEYSSTLALPIWIDYMKTALNYYPERRWPRPDNLVTLRIDPNTGQLAHDWQKETIFETFRKKYAPKHYSNQANTHLPGDLAQDLF</sequence>
<dbReference type="PANTHER" id="PTHR32282:SF27">
    <property type="entry name" value="PENICILLIN-BINDING PROTEIN 1A"/>
    <property type="match status" value="1"/>
</dbReference>
<dbReference type="SUPFAM" id="SSF56601">
    <property type="entry name" value="beta-lactamase/transpeptidase-like"/>
    <property type="match status" value="1"/>
</dbReference>
<evidence type="ECO:0000256" key="20">
    <source>
        <dbReference type="ARBA" id="ARBA00023136"/>
    </source>
</evidence>
<comment type="subcellular location">
    <subcellularLocation>
        <location evidence="2">Cell inner membrane</location>
        <topology evidence="2">Single-pass type II membrane protein</topology>
    </subcellularLocation>
</comment>
<evidence type="ECO:0000256" key="9">
    <source>
        <dbReference type="ARBA" id="ARBA00022519"/>
    </source>
</evidence>
<evidence type="ECO:0000256" key="3">
    <source>
        <dbReference type="ARBA" id="ARBA00004752"/>
    </source>
</evidence>
<dbReference type="NCBIfam" id="TIGR02074">
    <property type="entry name" value="PBP_1a_fam"/>
    <property type="match status" value="1"/>
</dbReference>
<accession>A0A9Q6LNI3</accession>
<evidence type="ECO:0000256" key="15">
    <source>
        <dbReference type="ARBA" id="ARBA00022801"/>
    </source>
</evidence>
<evidence type="ECO:0000313" key="33">
    <source>
        <dbReference type="Proteomes" id="UP000422232"/>
    </source>
</evidence>
<keyword evidence="19 28" id="KW-1133">Transmembrane helix</keyword>
<dbReference type="Proteomes" id="UP000422232">
    <property type="component" value="Chromosome"/>
</dbReference>
<keyword evidence="10" id="KW-0121">Carboxypeptidase</keyword>
<keyword evidence="21" id="KW-0046">Antibiotic resistance</keyword>
<feature type="domain" description="Penicillin-binding protein transpeptidase" evidence="29">
    <location>
        <begin position="424"/>
        <end position="702"/>
    </location>
</feature>
<dbReference type="Pfam" id="PF00905">
    <property type="entry name" value="Transpeptidase"/>
    <property type="match status" value="1"/>
</dbReference>
<evidence type="ECO:0000256" key="19">
    <source>
        <dbReference type="ARBA" id="ARBA00022989"/>
    </source>
</evidence>
<dbReference type="InterPro" id="IPR023346">
    <property type="entry name" value="Lysozyme-like_dom_sf"/>
</dbReference>
<evidence type="ECO:0000256" key="18">
    <source>
        <dbReference type="ARBA" id="ARBA00022984"/>
    </source>
</evidence>
<evidence type="ECO:0000313" key="32">
    <source>
        <dbReference type="EMBL" id="QGO07428.1"/>
    </source>
</evidence>
<dbReference type="EC" id="3.4.16.4" evidence="6"/>
<evidence type="ECO:0000256" key="21">
    <source>
        <dbReference type="ARBA" id="ARBA00023251"/>
    </source>
</evidence>
<gene>
    <name evidence="32" type="primary">mrcA</name>
    <name evidence="32" type="ORF">Psal009_03380</name>
</gene>
<evidence type="ECO:0000256" key="23">
    <source>
        <dbReference type="ARBA" id="ARBA00023316"/>
    </source>
</evidence>
<keyword evidence="9" id="KW-0997">Cell inner membrane</keyword>
<dbReference type="InterPro" id="IPR001460">
    <property type="entry name" value="PCN-bd_Tpept"/>
</dbReference>
<keyword evidence="20 28" id="KW-0472">Membrane</keyword>
<dbReference type="FunFam" id="1.10.3810.10:FF:000003">
    <property type="entry name" value="Penicillin-binding protein 1a"/>
    <property type="match status" value="1"/>
</dbReference>
<comment type="catalytic activity">
    <reaction evidence="24">
        <text>Preferential cleavage: (Ac)2-L-Lys-D-Ala-|-D-Ala. Also transpeptidation of peptidyl-alanyl moieties that are N-acyl substituents of D-alanine.</text>
        <dbReference type="EC" id="3.4.16.4"/>
    </reaction>
</comment>
<keyword evidence="11" id="KW-0645">Protease</keyword>
<keyword evidence="15" id="KW-0378">Hydrolase</keyword>
<evidence type="ECO:0000256" key="28">
    <source>
        <dbReference type="SAM" id="Phobius"/>
    </source>
</evidence>
<comment type="pathway">
    <text evidence="27">Glycan biosynthesis.</text>
</comment>